<accession>A0A382R8E7</accession>
<gene>
    <name evidence="1" type="ORF">METZ01_LOCUS346847</name>
</gene>
<dbReference type="EMBL" id="UINC01119867">
    <property type="protein sequence ID" value="SVC93993.1"/>
    <property type="molecule type" value="Genomic_DNA"/>
</dbReference>
<name>A0A382R8E7_9ZZZZ</name>
<feature type="non-terminal residue" evidence="1">
    <location>
        <position position="173"/>
    </location>
</feature>
<dbReference type="AlphaFoldDB" id="A0A382R8E7"/>
<sequence length="173" mass="20736">LGYDHYKKYILDHNDCDVFCHTASLERANEILDLYQPVRHKFIPQPRFLVPSDGHTGYDEKRIQAHYHKWFSHKHVSQLRLLHERETGVKYDMMYIGRYDLAWNTIVDFSKFDPNKFWLGHWNRLEGISNPGWYKKRLKENLPLIKDNKYHNIDENGRTSSIVDIPLVGYPHN</sequence>
<organism evidence="1">
    <name type="scientific">marine metagenome</name>
    <dbReference type="NCBI Taxonomy" id="408172"/>
    <lineage>
        <taxon>unclassified sequences</taxon>
        <taxon>metagenomes</taxon>
        <taxon>ecological metagenomes</taxon>
    </lineage>
</organism>
<protein>
    <submittedName>
        <fullName evidence="1">Uncharacterized protein</fullName>
    </submittedName>
</protein>
<feature type="non-terminal residue" evidence="1">
    <location>
        <position position="1"/>
    </location>
</feature>
<proteinExistence type="predicted"/>
<reference evidence="1" key="1">
    <citation type="submission" date="2018-05" db="EMBL/GenBank/DDBJ databases">
        <authorList>
            <person name="Lanie J.A."/>
            <person name="Ng W.-L."/>
            <person name="Kazmierczak K.M."/>
            <person name="Andrzejewski T.M."/>
            <person name="Davidsen T.M."/>
            <person name="Wayne K.J."/>
            <person name="Tettelin H."/>
            <person name="Glass J.I."/>
            <person name="Rusch D."/>
            <person name="Podicherti R."/>
            <person name="Tsui H.-C.T."/>
            <person name="Winkler M.E."/>
        </authorList>
    </citation>
    <scope>NUCLEOTIDE SEQUENCE</scope>
</reference>
<evidence type="ECO:0000313" key="1">
    <source>
        <dbReference type="EMBL" id="SVC93993.1"/>
    </source>
</evidence>